<dbReference type="Pfam" id="PF20151">
    <property type="entry name" value="DUF6533"/>
    <property type="match status" value="1"/>
</dbReference>
<feature type="transmembrane region" description="Helical" evidence="1">
    <location>
        <begin position="179"/>
        <end position="199"/>
    </location>
</feature>
<dbReference type="AlphaFoldDB" id="A0A9W9AGW0"/>
<protein>
    <recommendedName>
        <fullName evidence="2">DUF6533 domain-containing protein</fullName>
    </recommendedName>
</protein>
<keyword evidence="1" id="KW-0472">Membrane</keyword>
<keyword evidence="1" id="KW-0812">Transmembrane</keyword>
<comment type="caution">
    <text evidence="3">The sequence shown here is derived from an EMBL/GenBank/DDBJ whole genome shotgun (WGS) entry which is preliminary data.</text>
</comment>
<feature type="domain" description="DUF6533" evidence="2">
    <location>
        <begin position="17"/>
        <end position="47"/>
    </location>
</feature>
<dbReference type="EMBL" id="JAOTPV010000005">
    <property type="protein sequence ID" value="KAJ4482551.1"/>
    <property type="molecule type" value="Genomic_DNA"/>
</dbReference>
<reference evidence="3" key="1">
    <citation type="submission" date="2022-08" db="EMBL/GenBank/DDBJ databases">
        <title>A Global Phylogenomic Analysis of the Shiitake Genus Lentinula.</title>
        <authorList>
            <consortium name="DOE Joint Genome Institute"/>
            <person name="Sierra-Patev S."/>
            <person name="Min B."/>
            <person name="Naranjo-Ortiz M."/>
            <person name="Looney B."/>
            <person name="Konkel Z."/>
            <person name="Slot J.C."/>
            <person name="Sakamoto Y."/>
            <person name="Steenwyk J.L."/>
            <person name="Rokas A."/>
            <person name="Carro J."/>
            <person name="Camarero S."/>
            <person name="Ferreira P."/>
            <person name="Molpeceres G."/>
            <person name="Ruiz-Duenas F.J."/>
            <person name="Serrano A."/>
            <person name="Henrissat B."/>
            <person name="Drula E."/>
            <person name="Hughes K.W."/>
            <person name="Mata J.L."/>
            <person name="Ishikawa N.K."/>
            <person name="Vargas-Isla R."/>
            <person name="Ushijima S."/>
            <person name="Smith C.A."/>
            <person name="Ahrendt S."/>
            <person name="Andreopoulos W."/>
            <person name="He G."/>
            <person name="Labutti K."/>
            <person name="Lipzen A."/>
            <person name="Ng V."/>
            <person name="Riley R."/>
            <person name="Sandor L."/>
            <person name="Barry K."/>
            <person name="Martinez A.T."/>
            <person name="Xiao Y."/>
            <person name="Gibbons J.G."/>
            <person name="Terashima K."/>
            <person name="Grigoriev I.V."/>
            <person name="Hibbett D.S."/>
        </authorList>
    </citation>
    <scope>NUCLEOTIDE SEQUENCE</scope>
    <source>
        <strain evidence="3">JLM2183</strain>
    </source>
</reference>
<proteinExistence type="predicted"/>
<evidence type="ECO:0000259" key="2">
    <source>
        <dbReference type="Pfam" id="PF20151"/>
    </source>
</evidence>
<feature type="transmembrane region" description="Helical" evidence="1">
    <location>
        <begin position="86"/>
        <end position="105"/>
    </location>
</feature>
<evidence type="ECO:0000313" key="4">
    <source>
        <dbReference type="Proteomes" id="UP001150266"/>
    </source>
</evidence>
<feature type="transmembrane region" description="Helical" evidence="1">
    <location>
        <begin position="137"/>
        <end position="159"/>
    </location>
</feature>
<feature type="transmembrane region" description="Helical" evidence="1">
    <location>
        <begin position="211"/>
        <end position="232"/>
    </location>
</feature>
<accession>A0A9W9AGW0</accession>
<evidence type="ECO:0000256" key="1">
    <source>
        <dbReference type="SAM" id="Phobius"/>
    </source>
</evidence>
<sequence>MDLDLVSDKTEVRDTIYVAFVGFTIMIWDHIDTFTTEVECIWPRVGEKKPKSVQNRYLIPLGFTVNLYAYLKMDYERLSSNLTRKWVVAGVTALLLVEIGTYSWLMSTGQPVQHHPEITSCTMIFGEKNSVASSSSAWLPLLYDTVVLILTLGAIVPSVRHSRGSATIYVMKRLLKDGLIYYSAIFAVTLVLSVMIAVANSGLKNITAQSLLTFDIMSYNSVTVTMMSRITLNLMKSMKSPDKYQDQRGGLPLKSVRISSSYERRGRPES</sequence>
<dbReference type="Proteomes" id="UP001150266">
    <property type="component" value="Unassembled WGS sequence"/>
</dbReference>
<keyword evidence="4" id="KW-1185">Reference proteome</keyword>
<organism evidence="3 4">
    <name type="scientific">Lentinula aciculospora</name>
    <dbReference type="NCBI Taxonomy" id="153920"/>
    <lineage>
        <taxon>Eukaryota</taxon>
        <taxon>Fungi</taxon>
        <taxon>Dikarya</taxon>
        <taxon>Basidiomycota</taxon>
        <taxon>Agaricomycotina</taxon>
        <taxon>Agaricomycetes</taxon>
        <taxon>Agaricomycetidae</taxon>
        <taxon>Agaricales</taxon>
        <taxon>Marasmiineae</taxon>
        <taxon>Omphalotaceae</taxon>
        <taxon>Lentinula</taxon>
    </lineage>
</organism>
<evidence type="ECO:0000313" key="3">
    <source>
        <dbReference type="EMBL" id="KAJ4482551.1"/>
    </source>
</evidence>
<name>A0A9W9AGW0_9AGAR</name>
<keyword evidence="1" id="KW-1133">Transmembrane helix</keyword>
<gene>
    <name evidence="3" type="ORF">J3R30DRAFT_3403081</name>
</gene>
<dbReference type="OrthoDB" id="3354157at2759"/>
<dbReference type="InterPro" id="IPR045340">
    <property type="entry name" value="DUF6533"/>
</dbReference>